<dbReference type="InterPro" id="IPR013830">
    <property type="entry name" value="SGNH_hydro"/>
</dbReference>
<dbReference type="InterPro" id="IPR053140">
    <property type="entry name" value="GDSL_Rv0518-like"/>
</dbReference>
<feature type="compositionally biased region" description="Low complexity" evidence="1">
    <location>
        <begin position="41"/>
        <end position="54"/>
    </location>
</feature>
<feature type="compositionally biased region" description="Basic and acidic residues" evidence="1">
    <location>
        <begin position="15"/>
        <end position="24"/>
    </location>
</feature>
<feature type="domain" description="SGNH hydrolase-type esterase" evidence="2">
    <location>
        <begin position="87"/>
        <end position="285"/>
    </location>
</feature>
<dbReference type="PANTHER" id="PTHR43784:SF2">
    <property type="entry name" value="GDSL-LIKE LIPASE_ACYLHYDROLASE, PUTATIVE (AFU_ORTHOLOGUE AFUA_2G00820)-RELATED"/>
    <property type="match status" value="1"/>
</dbReference>
<dbReference type="PANTHER" id="PTHR43784">
    <property type="entry name" value="GDSL-LIKE LIPASE/ACYLHYDROLASE, PUTATIVE (AFU_ORTHOLOGUE AFUA_2G00820)-RELATED"/>
    <property type="match status" value="1"/>
</dbReference>
<evidence type="ECO:0000259" key="2">
    <source>
        <dbReference type="Pfam" id="PF13472"/>
    </source>
</evidence>
<dbReference type="Gene3D" id="3.40.50.1110">
    <property type="entry name" value="SGNH hydrolase"/>
    <property type="match status" value="1"/>
</dbReference>
<evidence type="ECO:0000313" key="3">
    <source>
        <dbReference type="EMBL" id="GGX84683.1"/>
    </source>
</evidence>
<dbReference type="SUPFAM" id="SSF52266">
    <property type="entry name" value="SGNH hydrolase"/>
    <property type="match status" value="1"/>
</dbReference>
<dbReference type="Pfam" id="PF13472">
    <property type="entry name" value="Lipase_GDSL_2"/>
    <property type="match status" value="1"/>
</dbReference>
<dbReference type="Proteomes" id="UP000659223">
    <property type="component" value="Unassembled WGS sequence"/>
</dbReference>
<feature type="region of interest" description="Disordered" evidence="1">
    <location>
        <begin position="1"/>
        <end position="24"/>
    </location>
</feature>
<protein>
    <recommendedName>
        <fullName evidence="2">SGNH hydrolase-type esterase domain-containing protein</fullName>
    </recommendedName>
</protein>
<sequence length="311" mass="32795">MTVAVGQGRACCGQHGERGGGEGCEERAWAHGSKRAIRPGAAGAGAADTVAASPGAGGTTTGSPAVSPLTCPTRPAIRDDVPMRIMFVGDSMTIGSAGDHTWRYRMWQHLNAAYGGPYKIVGPRRELYDPAADAPVSHAYGAPDFPERARAHLAGWGEGWLHMAPLVGDAVRAGRADTLLVSLGLIDLGFYTDAGQTAENVHRFVAEARAANPRIRAVLLPVIRNVRALADPAFAAECERFNELLGKAVADLGTPGSPLLLASRPEEWDIDRDTYDGTHPNAAGEHLLAAAFADAMHQAWDVGAPYRPAHD</sequence>
<gene>
    <name evidence="3" type="ORF">GCM10010324_32900</name>
</gene>
<dbReference type="EMBL" id="BMUT01000006">
    <property type="protein sequence ID" value="GGX84683.1"/>
    <property type="molecule type" value="Genomic_DNA"/>
</dbReference>
<organism evidence="3 4">
    <name type="scientific">Streptomyces hiroshimensis</name>
    <dbReference type="NCBI Taxonomy" id="66424"/>
    <lineage>
        <taxon>Bacteria</taxon>
        <taxon>Bacillati</taxon>
        <taxon>Actinomycetota</taxon>
        <taxon>Actinomycetes</taxon>
        <taxon>Kitasatosporales</taxon>
        <taxon>Streptomycetaceae</taxon>
        <taxon>Streptomyces</taxon>
    </lineage>
</organism>
<proteinExistence type="predicted"/>
<reference evidence="4" key="1">
    <citation type="journal article" date="2019" name="Int. J. Syst. Evol. Microbiol.">
        <title>The Global Catalogue of Microorganisms (GCM) 10K type strain sequencing project: providing services to taxonomists for standard genome sequencing and annotation.</title>
        <authorList>
            <consortium name="The Broad Institute Genomics Platform"/>
            <consortium name="The Broad Institute Genome Sequencing Center for Infectious Disease"/>
            <person name="Wu L."/>
            <person name="Ma J."/>
        </authorList>
    </citation>
    <scope>NUCLEOTIDE SEQUENCE [LARGE SCALE GENOMIC DNA]</scope>
    <source>
        <strain evidence="4">JCM 4586</strain>
    </source>
</reference>
<accession>A0ABQ2YKD5</accession>
<comment type="caution">
    <text evidence="3">The sequence shown here is derived from an EMBL/GenBank/DDBJ whole genome shotgun (WGS) entry which is preliminary data.</text>
</comment>
<name>A0ABQ2YKD5_9ACTN</name>
<evidence type="ECO:0000313" key="4">
    <source>
        <dbReference type="Proteomes" id="UP000659223"/>
    </source>
</evidence>
<evidence type="ECO:0000256" key="1">
    <source>
        <dbReference type="SAM" id="MobiDB-lite"/>
    </source>
</evidence>
<dbReference type="InterPro" id="IPR036514">
    <property type="entry name" value="SGNH_hydro_sf"/>
</dbReference>
<keyword evidence="4" id="KW-1185">Reference proteome</keyword>
<feature type="region of interest" description="Disordered" evidence="1">
    <location>
        <begin position="41"/>
        <end position="74"/>
    </location>
</feature>